<reference evidence="6 7" key="1">
    <citation type="submission" date="2015-01" db="EMBL/GenBank/DDBJ databases">
        <title>Comparative genomics of the lactic acid bacteria isolated from the honey bee gut.</title>
        <authorList>
            <person name="Ellegaard K.M."/>
            <person name="Tamarit D."/>
            <person name="Javelind E."/>
            <person name="Olofsson T."/>
            <person name="Andersson S.G."/>
            <person name="Vasquez A."/>
        </authorList>
    </citation>
    <scope>NUCLEOTIDE SEQUENCE [LARGE SCALE GENOMIC DNA]</scope>
    <source>
        <strain evidence="6 7">Hma11</strain>
    </source>
</reference>
<evidence type="ECO:0000256" key="2">
    <source>
        <dbReference type="ARBA" id="ARBA00023015"/>
    </source>
</evidence>
<dbReference type="EMBL" id="JXLG01000003">
    <property type="protein sequence ID" value="KJY62233.1"/>
    <property type="molecule type" value="Genomic_DNA"/>
</dbReference>
<dbReference type="InterPro" id="IPR000847">
    <property type="entry name" value="LysR_HTH_N"/>
</dbReference>
<comment type="caution">
    <text evidence="6">The sequence shown here is derived from an EMBL/GenBank/DDBJ whole genome shotgun (WGS) entry which is preliminary data.</text>
</comment>
<dbReference type="GO" id="GO:0003677">
    <property type="term" value="F:DNA binding"/>
    <property type="evidence" value="ECO:0007669"/>
    <property type="project" value="UniProtKB-KW"/>
</dbReference>
<keyword evidence="3" id="KW-0238">DNA-binding</keyword>
<dbReference type="Gene3D" id="3.40.190.10">
    <property type="entry name" value="Periplasmic binding protein-like II"/>
    <property type="match status" value="2"/>
</dbReference>
<dbReference type="Proteomes" id="UP000033682">
    <property type="component" value="Unassembled WGS sequence"/>
</dbReference>
<keyword evidence="2" id="KW-0805">Transcription regulation</keyword>
<dbReference type="GO" id="GO:0003700">
    <property type="term" value="F:DNA-binding transcription factor activity"/>
    <property type="evidence" value="ECO:0007669"/>
    <property type="project" value="InterPro"/>
</dbReference>
<evidence type="ECO:0000313" key="6">
    <source>
        <dbReference type="EMBL" id="KJY62233.1"/>
    </source>
</evidence>
<dbReference type="PANTHER" id="PTHR30346">
    <property type="entry name" value="TRANSCRIPTIONAL DUAL REGULATOR HCAR-RELATED"/>
    <property type="match status" value="1"/>
</dbReference>
<gene>
    <name evidence="6" type="ORF">JF72_02170</name>
</gene>
<dbReference type="InterPro" id="IPR036390">
    <property type="entry name" value="WH_DNA-bd_sf"/>
</dbReference>
<dbReference type="InterPro" id="IPR036388">
    <property type="entry name" value="WH-like_DNA-bd_sf"/>
</dbReference>
<dbReference type="SUPFAM" id="SSF53850">
    <property type="entry name" value="Periplasmic binding protein-like II"/>
    <property type="match status" value="1"/>
</dbReference>
<dbReference type="SUPFAM" id="SSF46785">
    <property type="entry name" value="Winged helix' DNA-binding domain"/>
    <property type="match status" value="1"/>
</dbReference>
<dbReference type="HOGENOM" id="CLU_039613_6_2_9"/>
<dbReference type="Pfam" id="PF00126">
    <property type="entry name" value="HTH_1"/>
    <property type="match status" value="1"/>
</dbReference>
<keyword evidence="7" id="KW-1185">Reference proteome</keyword>
<evidence type="ECO:0000313" key="7">
    <source>
        <dbReference type="Proteomes" id="UP000033682"/>
    </source>
</evidence>
<organism evidence="6 7">
    <name type="scientific">Lactobacillus apis</name>
    <dbReference type="NCBI Taxonomy" id="303541"/>
    <lineage>
        <taxon>Bacteria</taxon>
        <taxon>Bacillati</taxon>
        <taxon>Bacillota</taxon>
        <taxon>Bacilli</taxon>
        <taxon>Lactobacillales</taxon>
        <taxon>Lactobacillaceae</taxon>
        <taxon>Lactobacillus</taxon>
    </lineage>
</organism>
<dbReference type="GO" id="GO:0032993">
    <property type="term" value="C:protein-DNA complex"/>
    <property type="evidence" value="ECO:0007669"/>
    <property type="project" value="TreeGrafter"/>
</dbReference>
<name>A0A0F4LV34_9LACO</name>
<comment type="similarity">
    <text evidence="1">Belongs to the LysR transcriptional regulatory family.</text>
</comment>
<accession>A0A0F4LV34</accession>
<dbReference type="PATRIC" id="fig|303541.3.peg.361"/>
<evidence type="ECO:0000256" key="1">
    <source>
        <dbReference type="ARBA" id="ARBA00009437"/>
    </source>
</evidence>
<evidence type="ECO:0000256" key="3">
    <source>
        <dbReference type="ARBA" id="ARBA00023125"/>
    </source>
</evidence>
<dbReference type="PRINTS" id="PR00039">
    <property type="entry name" value="HTHLYSR"/>
</dbReference>
<dbReference type="FunFam" id="1.10.10.10:FF:000001">
    <property type="entry name" value="LysR family transcriptional regulator"/>
    <property type="match status" value="1"/>
</dbReference>
<feature type="domain" description="HTH lysR-type" evidence="5">
    <location>
        <begin position="1"/>
        <end position="58"/>
    </location>
</feature>
<protein>
    <recommendedName>
        <fullName evidence="5">HTH lysR-type domain-containing protein</fullName>
    </recommendedName>
</protein>
<dbReference type="RefSeq" id="WP_046306037.1">
    <property type="nucleotide sequence ID" value="NZ_CAMLAY010000001.1"/>
</dbReference>
<sequence length="303" mass="34787">MNSTQVNCFLTLAKTLNFTQTAQKMYLSQSTVSKNIKNLEKELQVKLFKRGYHQIALTDKGKIFFNQMVLSTSEINDTITNLRQSSTVLRPKIKMGYTDLPFEKKWLPVALRLINTQTNLELKPFFVDPGQEHNINKLICDGTIDLMLMQKDIINEKDETHYVEVLQKGFSVVVPQGDSLFIKNNIDFSDLANRQIYLWNGHDNFPAIESLKFSLQSSPYDINYQEEIDSSILIAYVRAKMGIGIVPSILYNKDDTDLRYIPLKTNQKLSYGILSLVSSEKRANINIINKYIAQAINISKTQW</sequence>
<dbReference type="InterPro" id="IPR005119">
    <property type="entry name" value="LysR_subst-bd"/>
</dbReference>
<proteinExistence type="inferred from homology"/>
<evidence type="ECO:0000259" key="5">
    <source>
        <dbReference type="PROSITE" id="PS50931"/>
    </source>
</evidence>
<dbReference type="AlphaFoldDB" id="A0A0F4LV34"/>
<dbReference type="PROSITE" id="PS50931">
    <property type="entry name" value="HTH_LYSR"/>
    <property type="match status" value="1"/>
</dbReference>
<dbReference type="Gene3D" id="1.10.10.10">
    <property type="entry name" value="Winged helix-like DNA-binding domain superfamily/Winged helix DNA-binding domain"/>
    <property type="match status" value="1"/>
</dbReference>
<dbReference type="STRING" id="303541.JF72_02170"/>
<dbReference type="PANTHER" id="PTHR30346:SF28">
    <property type="entry name" value="HTH-TYPE TRANSCRIPTIONAL REGULATOR CYNR"/>
    <property type="match status" value="1"/>
</dbReference>
<dbReference type="Pfam" id="PF03466">
    <property type="entry name" value="LysR_substrate"/>
    <property type="match status" value="1"/>
</dbReference>
<keyword evidence="4" id="KW-0804">Transcription</keyword>
<evidence type="ECO:0000256" key="4">
    <source>
        <dbReference type="ARBA" id="ARBA00023163"/>
    </source>
</evidence>